<dbReference type="Gene3D" id="3.40.50.720">
    <property type="entry name" value="NAD(P)-binding Rossmann-like Domain"/>
    <property type="match status" value="1"/>
</dbReference>
<feature type="transmembrane region" description="Helical" evidence="4">
    <location>
        <begin position="429"/>
        <end position="447"/>
    </location>
</feature>
<proteinExistence type="evidence at transcript level"/>
<keyword evidence="3" id="KW-0520">NAD</keyword>
<feature type="domain" description="3-beta hydroxysteroid dehydrogenase/isomerase" evidence="5">
    <location>
        <begin position="15"/>
        <end position="289"/>
    </location>
</feature>
<protein>
    <submittedName>
        <fullName evidence="6">Putative NAD(P)-binding Rossmann-fold superfamily protein</fullName>
    </submittedName>
</protein>
<evidence type="ECO:0000259" key="5">
    <source>
        <dbReference type="Pfam" id="PF01073"/>
    </source>
</evidence>
<organism evidence="6">
    <name type="scientific">Calocedrus decurrens</name>
    <name type="common">California incense-cedar</name>
    <name type="synonym">Libocedrus decurrens</name>
    <dbReference type="NCBI Taxonomy" id="13387"/>
    <lineage>
        <taxon>Eukaryota</taxon>
        <taxon>Viridiplantae</taxon>
        <taxon>Streptophyta</taxon>
        <taxon>Embryophyta</taxon>
        <taxon>Tracheophyta</taxon>
        <taxon>Spermatophyta</taxon>
        <taxon>Pinopsida</taxon>
        <taxon>Pinidae</taxon>
        <taxon>Conifers II</taxon>
        <taxon>Cupressales</taxon>
        <taxon>Cupressaceae</taxon>
        <taxon>Calocedrus</taxon>
    </lineage>
</organism>
<evidence type="ECO:0000256" key="3">
    <source>
        <dbReference type="ARBA" id="ARBA00023027"/>
    </source>
</evidence>
<keyword evidence="2" id="KW-0560">Oxidoreductase</keyword>
<dbReference type="SUPFAM" id="SSF51735">
    <property type="entry name" value="NAD(P)-binding Rossmann-fold domains"/>
    <property type="match status" value="1"/>
</dbReference>
<dbReference type="GO" id="GO:0016616">
    <property type="term" value="F:oxidoreductase activity, acting on the CH-OH group of donors, NAD or NADP as acceptor"/>
    <property type="evidence" value="ECO:0007669"/>
    <property type="project" value="InterPro"/>
</dbReference>
<accession>A0A3S6KLU7</accession>
<feature type="transmembrane region" description="Helical" evidence="4">
    <location>
        <begin position="383"/>
        <end position="408"/>
    </location>
</feature>
<dbReference type="EMBL" id="KY249873">
    <property type="protein sequence ID" value="ATB19681.1"/>
    <property type="molecule type" value="mRNA"/>
</dbReference>
<evidence type="ECO:0000256" key="1">
    <source>
        <dbReference type="ARBA" id="ARBA00009219"/>
    </source>
</evidence>
<dbReference type="InterPro" id="IPR002225">
    <property type="entry name" value="3Beta_OHSteriod_DH/Estase"/>
</dbReference>
<dbReference type="GO" id="GO:0006694">
    <property type="term" value="P:steroid biosynthetic process"/>
    <property type="evidence" value="ECO:0007669"/>
    <property type="project" value="InterPro"/>
</dbReference>
<evidence type="ECO:0000313" key="6">
    <source>
        <dbReference type="EMBL" id="ATB19681.1"/>
    </source>
</evidence>
<sequence>MHLSENEGIEGNTFVVTGGAGFVGSALCLELMRRGADEVRSFDLRKDSPWLTILRRNGVVCITGDVSRNEDVEKALQGVDCVFHLASYGMSGKEMLQAGRIDQVNINGTCHVLEACNKHGVRRLVYTSTYNVVYGGKEIVNGNESMQYFPLDDHVDPYGRSKALAEQLILKSNARPLKKRRDGKKLYTCAIRPAAIYGPGEERHLPRIFSLGQMGLLTFKIGEPRVKNDWVYVDNLVHALLLASMGLLDDIPGREGTPVAAGQAYFISDGAPVNSFEFLRPLIVSLEYTFPRLTISVPTALTIAWTFWGIYSLCYPWLNKTWFPRPLILPAEVYKVGVTHYFSILKANQELGYIPIVKPEEGMKTTITYWKEKKKAELDTPNIFIWLYITFGMFLLFCVAFIPLPYLGPLNWVRWFGILLFRSVRNLQILFYAATLLHVGEAIYAYFLARRVDQANARGWFWQTFALGFPSLRLLLKRAKAKQ</sequence>
<comment type="similarity">
    <text evidence="1">Belongs to the 3-beta-HSD family.</text>
</comment>
<dbReference type="PANTHER" id="PTHR43245">
    <property type="entry name" value="BIFUNCTIONAL POLYMYXIN RESISTANCE PROTEIN ARNA"/>
    <property type="match status" value="1"/>
</dbReference>
<dbReference type="InterPro" id="IPR050177">
    <property type="entry name" value="Lipid_A_modif_metabolic_enz"/>
</dbReference>
<dbReference type="InterPro" id="IPR028110">
    <property type="entry name" value="TMEM254"/>
</dbReference>
<dbReference type="FunFam" id="3.40.50.720:FF:000138">
    <property type="entry name" value="Short-chain dehydrogenase/reductase family 42E member 1"/>
    <property type="match status" value="1"/>
</dbReference>
<keyword evidence="4" id="KW-0472">Membrane</keyword>
<keyword evidence="4" id="KW-1133">Transmembrane helix</keyword>
<reference evidence="6" key="1">
    <citation type="submission" date="2016-11" db="EMBL/GenBank/DDBJ databases">
        <title>Cupressaceae transcriptome phylogeny.</title>
        <authorList>
            <person name="Mao K."/>
            <person name="Ruhsam M."/>
        </authorList>
    </citation>
    <scope>NUCLEOTIDE SEQUENCE</scope>
</reference>
<name>A0A3S6KLU7_CALDE</name>
<evidence type="ECO:0000256" key="4">
    <source>
        <dbReference type="SAM" id="Phobius"/>
    </source>
</evidence>
<dbReference type="InterPro" id="IPR036291">
    <property type="entry name" value="NAD(P)-bd_dom_sf"/>
</dbReference>
<feature type="transmembrane region" description="Helical" evidence="4">
    <location>
        <begin position="295"/>
        <end position="318"/>
    </location>
</feature>
<dbReference type="Pfam" id="PF14934">
    <property type="entry name" value="TMEM254"/>
    <property type="match status" value="1"/>
</dbReference>
<keyword evidence="4" id="KW-0812">Transmembrane</keyword>
<dbReference type="AlphaFoldDB" id="A0A3S6KLU7"/>
<dbReference type="Pfam" id="PF01073">
    <property type="entry name" value="3Beta_HSD"/>
    <property type="match status" value="1"/>
</dbReference>
<dbReference type="PANTHER" id="PTHR43245:SF51">
    <property type="entry name" value="SHORT CHAIN DEHYDROGENASE_REDUCTASE FAMILY 42E, MEMBER 2"/>
    <property type="match status" value="1"/>
</dbReference>
<evidence type="ECO:0000256" key="2">
    <source>
        <dbReference type="ARBA" id="ARBA00023002"/>
    </source>
</evidence>